<proteinExistence type="predicted"/>
<protein>
    <submittedName>
        <fullName evidence="1">Uncharacterized protein</fullName>
    </submittedName>
</protein>
<evidence type="ECO:0000313" key="1">
    <source>
        <dbReference type="EMBL" id="WAR29006.1"/>
    </source>
</evidence>
<evidence type="ECO:0000313" key="2">
    <source>
        <dbReference type="Proteomes" id="UP001164746"/>
    </source>
</evidence>
<sequence>MVIPCSTTKSDFYAQRFFSQIYKPKFVSCPRLLWLFYQGDLRIDFTNIDWDSIGTNDLNSWVSSLTSHILVGSEILNPNKTVTLSPQ</sequence>
<dbReference type="EMBL" id="CP111027">
    <property type="protein sequence ID" value="WAR29006.1"/>
    <property type="molecule type" value="Genomic_DNA"/>
</dbReference>
<reference evidence="1" key="1">
    <citation type="submission" date="2022-11" db="EMBL/GenBank/DDBJ databases">
        <title>Centuries of genome instability and evolution in soft-shell clam transmissible cancer (bioRxiv).</title>
        <authorList>
            <person name="Hart S.F.M."/>
            <person name="Yonemitsu M.A."/>
            <person name="Giersch R.M."/>
            <person name="Beal B.F."/>
            <person name="Arriagada G."/>
            <person name="Davis B.W."/>
            <person name="Ostrander E.A."/>
            <person name="Goff S.P."/>
            <person name="Metzger M.J."/>
        </authorList>
    </citation>
    <scope>NUCLEOTIDE SEQUENCE</scope>
    <source>
        <strain evidence="1">MELC-2E11</strain>
        <tissue evidence="1">Siphon/mantle</tissue>
    </source>
</reference>
<accession>A0ABY7GCS7</accession>
<gene>
    <name evidence="1" type="ORF">MAR_002574</name>
</gene>
<dbReference type="Proteomes" id="UP001164746">
    <property type="component" value="Chromosome 16"/>
</dbReference>
<organism evidence="1 2">
    <name type="scientific">Mya arenaria</name>
    <name type="common">Soft-shell clam</name>
    <dbReference type="NCBI Taxonomy" id="6604"/>
    <lineage>
        <taxon>Eukaryota</taxon>
        <taxon>Metazoa</taxon>
        <taxon>Spiralia</taxon>
        <taxon>Lophotrochozoa</taxon>
        <taxon>Mollusca</taxon>
        <taxon>Bivalvia</taxon>
        <taxon>Autobranchia</taxon>
        <taxon>Heteroconchia</taxon>
        <taxon>Euheterodonta</taxon>
        <taxon>Imparidentia</taxon>
        <taxon>Neoheterodontei</taxon>
        <taxon>Myida</taxon>
        <taxon>Myoidea</taxon>
        <taxon>Myidae</taxon>
        <taxon>Mya</taxon>
    </lineage>
</organism>
<name>A0ABY7GCS7_MYAAR</name>
<keyword evidence="2" id="KW-1185">Reference proteome</keyword>